<dbReference type="EMBL" id="BKCJ011328809">
    <property type="protein sequence ID" value="GFD21315.1"/>
    <property type="molecule type" value="Genomic_DNA"/>
</dbReference>
<sequence length="104" mass="12231">RSRVLGCEHHSNNSNLNAYLPPFLPCFKPVQPPTKIMYESLKENTDVVFEDESERVKQEMCIDTDGDKPFMPNPQHKDEDLDEWLNAKMEKCMCSKIKRMRKMP</sequence>
<dbReference type="AlphaFoldDB" id="A0A699UDR1"/>
<name>A0A699UDR1_TANCI</name>
<protein>
    <submittedName>
        <fullName evidence="1">Uncharacterized protein</fullName>
    </submittedName>
</protein>
<reference evidence="1" key="1">
    <citation type="journal article" date="2019" name="Sci. Rep.">
        <title>Draft genome of Tanacetum cinerariifolium, the natural source of mosquito coil.</title>
        <authorList>
            <person name="Yamashiro T."/>
            <person name="Shiraishi A."/>
            <person name="Satake H."/>
            <person name="Nakayama K."/>
        </authorList>
    </citation>
    <scope>NUCLEOTIDE SEQUENCE</scope>
</reference>
<feature type="non-terminal residue" evidence="1">
    <location>
        <position position="1"/>
    </location>
</feature>
<organism evidence="1">
    <name type="scientific">Tanacetum cinerariifolium</name>
    <name type="common">Dalmatian daisy</name>
    <name type="synonym">Chrysanthemum cinerariifolium</name>
    <dbReference type="NCBI Taxonomy" id="118510"/>
    <lineage>
        <taxon>Eukaryota</taxon>
        <taxon>Viridiplantae</taxon>
        <taxon>Streptophyta</taxon>
        <taxon>Embryophyta</taxon>
        <taxon>Tracheophyta</taxon>
        <taxon>Spermatophyta</taxon>
        <taxon>Magnoliopsida</taxon>
        <taxon>eudicotyledons</taxon>
        <taxon>Gunneridae</taxon>
        <taxon>Pentapetalae</taxon>
        <taxon>asterids</taxon>
        <taxon>campanulids</taxon>
        <taxon>Asterales</taxon>
        <taxon>Asteraceae</taxon>
        <taxon>Asteroideae</taxon>
        <taxon>Anthemideae</taxon>
        <taxon>Anthemidinae</taxon>
        <taxon>Tanacetum</taxon>
    </lineage>
</organism>
<accession>A0A699UDR1</accession>
<evidence type="ECO:0000313" key="1">
    <source>
        <dbReference type="EMBL" id="GFD21315.1"/>
    </source>
</evidence>
<proteinExistence type="predicted"/>
<comment type="caution">
    <text evidence="1">The sequence shown here is derived from an EMBL/GenBank/DDBJ whole genome shotgun (WGS) entry which is preliminary data.</text>
</comment>
<gene>
    <name evidence="1" type="ORF">Tci_893284</name>
</gene>